<reference evidence="1" key="1">
    <citation type="journal article" date="2021" name="Open Biol.">
        <title>Shared evolutionary footprints suggest mitochondrial oxidative damage underlies multiple complex I losses in fungi.</title>
        <authorList>
            <person name="Schikora-Tamarit M.A."/>
            <person name="Marcet-Houben M."/>
            <person name="Nosek J."/>
            <person name="Gabaldon T."/>
        </authorList>
    </citation>
    <scope>NUCLEOTIDE SEQUENCE</scope>
    <source>
        <strain evidence="1">CBS2887</strain>
    </source>
</reference>
<organism evidence="1 2">
    <name type="scientific">Wickerhamomyces pijperi</name>
    <name type="common">Yeast</name>
    <name type="synonym">Pichia pijperi</name>
    <dbReference type="NCBI Taxonomy" id="599730"/>
    <lineage>
        <taxon>Eukaryota</taxon>
        <taxon>Fungi</taxon>
        <taxon>Dikarya</taxon>
        <taxon>Ascomycota</taxon>
        <taxon>Saccharomycotina</taxon>
        <taxon>Saccharomycetes</taxon>
        <taxon>Phaffomycetales</taxon>
        <taxon>Wickerhamomycetaceae</taxon>
        <taxon>Wickerhamomyces</taxon>
    </lineage>
</organism>
<dbReference type="Proteomes" id="UP000774326">
    <property type="component" value="Unassembled WGS sequence"/>
</dbReference>
<dbReference type="EMBL" id="JAEUBG010003100">
    <property type="protein sequence ID" value="KAH3683487.1"/>
    <property type="molecule type" value="Genomic_DNA"/>
</dbReference>
<evidence type="ECO:0000313" key="1">
    <source>
        <dbReference type="EMBL" id="KAH3683487.1"/>
    </source>
</evidence>
<evidence type="ECO:0008006" key="3">
    <source>
        <dbReference type="Google" id="ProtNLM"/>
    </source>
</evidence>
<dbReference type="AlphaFoldDB" id="A0A9P8Q5J8"/>
<sequence>MPPRDLPLELWSKILQELPATDIKTLYQIQPIWRIIKCLFVLVIDDITEPSQCQYFKDILDSKSVHVRSITDVSGENVSPNKIYLIEAVDYNRYKTQLHSFREILRTGLASHVVLNRLSDEYITQELQHHESTFVNIHLKRFPGCYFIFNDSEKSLFMEELTAVDPKRLYFTQGLDILSFTNTPITNESPCHVHASGTNIRHLVLDHAVNETLSMFDFSSVGNLTISSAFTGVSLKDFQSLQRIGYRRIVEGNWSDDDEEEEERDPFDLAADLALLGEEAIEEEDLYRPRNYSVFESLVFPECQIWDQPKFVSLERLQYFKSLTLNSALEFRAELTDTIETSPFGLTLRSDYPGFKILRINTDLAVKTRRAEVTLDFDSSCLFFIHLGPYSLRHFDKTPSEITMNLNVPCFINTKEVLCLICEFVSGFDSLFDLSSPSFYNLNFLSLSIHTEKQQTSLNHVHFPNLLSFRLYNMNPNAQYAYPRLIAPRLSSFHLYQIESNCSLVGISNYWPSLESLVIGLSSCNNYKITELDQLNNSLKVIDFSMPTYWTLKYVFELFKGTIFGALVSLKITQSSHPGTELVPSQPEKKQTKRVALRIEAPVLRSIDIITNSEITYELSIGKLPNLRKLKLDIKWKKLILEDSPLLHTLNILGRPSSGEITSMVELTALKVLYLRHVYSQQWLDSLVDKIFMSDHSRGSLLSGFGDGDSMAILADMLGASTQARPFWYESLNDHLFDFIDHRLIKGTQCDWKFHVSDFQDFVMGAYGTGNYFWHSTPRIAEEYYRYLEVTHNDRLIRLGMSSMTQAVGRWDQ</sequence>
<protein>
    <recommendedName>
        <fullName evidence="3">F-box domain-containing protein</fullName>
    </recommendedName>
</protein>
<keyword evidence="2" id="KW-1185">Reference proteome</keyword>
<name>A0A9P8Q5J8_WICPI</name>
<accession>A0A9P8Q5J8</accession>
<proteinExistence type="predicted"/>
<reference evidence="1" key="2">
    <citation type="submission" date="2021-01" db="EMBL/GenBank/DDBJ databases">
        <authorList>
            <person name="Schikora-Tamarit M.A."/>
        </authorList>
    </citation>
    <scope>NUCLEOTIDE SEQUENCE</scope>
    <source>
        <strain evidence="1">CBS2887</strain>
    </source>
</reference>
<evidence type="ECO:0000313" key="2">
    <source>
        <dbReference type="Proteomes" id="UP000774326"/>
    </source>
</evidence>
<gene>
    <name evidence="1" type="ORF">WICPIJ_005535</name>
</gene>
<comment type="caution">
    <text evidence="1">The sequence shown here is derived from an EMBL/GenBank/DDBJ whole genome shotgun (WGS) entry which is preliminary data.</text>
</comment>